<sequence>MTGWCMCRLQKSAWMYGLGWLVLSFLLTLPLQAQDTTRARVFAFSDLADFIMANHPLVRQANLLPESARQELLQARGFFDPKLSSGFGRKEFGEPGKPGSLYYNNWANELKVPVWLGGADFKLTYDRFTGARVNPELRTPESGLLGVGVSIPIGQGLLIDSRRATLRQAQLLPSLAEADRVKEINKIWLNAAKEYWNWYLAQRQVDLLREGFQLADTRARAVKQRVVIGDAAAIDSVEATITVQDRQVQLEQSLVNLQNARLILSTFLWNEAGQPVELPDLAVPQVAQDGLVDESLFQLLGQRAAESHPELLSLDLKIRQQRIEEQFRRSLLQPQFSVSGQLLSQANMATPEMRDMYGFGLNNYKVGVDFALPLFLRKERGKLRQVQIKTQQLQWDRTQTGRDVQNGVNTAYNEIKALNRQLTLQQQAVQNQLRLLQAEQQRFDLGESSLFLVNTRETKLIDMQIKLEELKSKYQKAVAQLYYAAGVRS</sequence>
<dbReference type="SUPFAM" id="SSF56954">
    <property type="entry name" value="Outer membrane efflux proteins (OEP)"/>
    <property type="match status" value="1"/>
</dbReference>
<dbReference type="PANTHER" id="PTHR30026:SF20">
    <property type="entry name" value="OUTER MEMBRANE PROTEIN TOLC"/>
    <property type="match status" value="1"/>
</dbReference>
<keyword evidence="5" id="KW-0812">Transmembrane</keyword>
<keyword evidence="8" id="KW-0175">Coiled coil</keyword>
<dbReference type="Gene3D" id="1.20.1600.10">
    <property type="entry name" value="Outer membrane efflux proteins (OEP)"/>
    <property type="match status" value="1"/>
</dbReference>
<dbReference type="GO" id="GO:0015562">
    <property type="term" value="F:efflux transmembrane transporter activity"/>
    <property type="evidence" value="ECO:0007669"/>
    <property type="project" value="InterPro"/>
</dbReference>
<evidence type="ECO:0000256" key="5">
    <source>
        <dbReference type="ARBA" id="ARBA00022692"/>
    </source>
</evidence>
<dbReference type="GO" id="GO:1990281">
    <property type="term" value="C:efflux pump complex"/>
    <property type="evidence" value="ECO:0007669"/>
    <property type="project" value="TreeGrafter"/>
</dbReference>
<dbReference type="EMBL" id="WELI01000003">
    <property type="protein sequence ID" value="KAB7731051.1"/>
    <property type="molecule type" value="Genomic_DNA"/>
</dbReference>
<keyword evidence="6" id="KW-0472">Membrane</keyword>
<evidence type="ECO:0000313" key="10">
    <source>
        <dbReference type="Proteomes" id="UP000488299"/>
    </source>
</evidence>
<evidence type="ECO:0000256" key="7">
    <source>
        <dbReference type="ARBA" id="ARBA00023237"/>
    </source>
</evidence>
<reference evidence="9 10" key="1">
    <citation type="submission" date="2019-10" db="EMBL/GenBank/DDBJ databases">
        <title>Rudanella paleaurantiibacter sp. nov., isolated from sludge.</title>
        <authorList>
            <person name="Xu S.Q."/>
        </authorList>
    </citation>
    <scope>NUCLEOTIDE SEQUENCE [LARGE SCALE GENOMIC DNA]</scope>
    <source>
        <strain evidence="9 10">HX-22-17</strain>
    </source>
</reference>
<dbReference type="Proteomes" id="UP000488299">
    <property type="component" value="Unassembled WGS sequence"/>
</dbReference>
<evidence type="ECO:0000313" key="9">
    <source>
        <dbReference type="EMBL" id="KAB7731051.1"/>
    </source>
</evidence>
<dbReference type="InterPro" id="IPR003423">
    <property type="entry name" value="OMP_efflux"/>
</dbReference>
<keyword evidence="3" id="KW-0813">Transport</keyword>
<dbReference type="GO" id="GO:0009279">
    <property type="term" value="C:cell outer membrane"/>
    <property type="evidence" value="ECO:0007669"/>
    <property type="project" value="UniProtKB-SubCell"/>
</dbReference>
<accession>A0A7J5U0J3</accession>
<comment type="caution">
    <text evidence="9">The sequence shown here is derived from an EMBL/GenBank/DDBJ whole genome shotgun (WGS) entry which is preliminary data.</text>
</comment>
<keyword evidence="10" id="KW-1185">Reference proteome</keyword>
<dbReference type="AlphaFoldDB" id="A0A7J5U0J3"/>
<name>A0A7J5U0J3_9BACT</name>
<evidence type="ECO:0000256" key="4">
    <source>
        <dbReference type="ARBA" id="ARBA00022452"/>
    </source>
</evidence>
<keyword evidence="7" id="KW-0998">Cell outer membrane</keyword>
<evidence type="ECO:0000256" key="3">
    <source>
        <dbReference type="ARBA" id="ARBA00022448"/>
    </source>
</evidence>
<dbReference type="InterPro" id="IPR051906">
    <property type="entry name" value="TolC-like"/>
</dbReference>
<gene>
    <name evidence="9" type="ORF">F5984_09540</name>
</gene>
<organism evidence="9 10">
    <name type="scientific">Rudanella paleaurantiibacter</name>
    <dbReference type="NCBI Taxonomy" id="2614655"/>
    <lineage>
        <taxon>Bacteria</taxon>
        <taxon>Pseudomonadati</taxon>
        <taxon>Bacteroidota</taxon>
        <taxon>Cytophagia</taxon>
        <taxon>Cytophagales</taxon>
        <taxon>Cytophagaceae</taxon>
        <taxon>Rudanella</taxon>
    </lineage>
</organism>
<evidence type="ECO:0008006" key="11">
    <source>
        <dbReference type="Google" id="ProtNLM"/>
    </source>
</evidence>
<evidence type="ECO:0000256" key="8">
    <source>
        <dbReference type="SAM" id="Coils"/>
    </source>
</evidence>
<evidence type="ECO:0000256" key="2">
    <source>
        <dbReference type="ARBA" id="ARBA00007613"/>
    </source>
</evidence>
<dbReference type="Pfam" id="PF02321">
    <property type="entry name" value="OEP"/>
    <property type="match status" value="2"/>
</dbReference>
<comment type="similarity">
    <text evidence="2">Belongs to the outer membrane factor (OMF) (TC 1.B.17) family.</text>
</comment>
<evidence type="ECO:0000256" key="6">
    <source>
        <dbReference type="ARBA" id="ARBA00023136"/>
    </source>
</evidence>
<comment type="subcellular location">
    <subcellularLocation>
        <location evidence="1">Cell outer membrane</location>
    </subcellularLocation>
</comment>
<keyword evidence="4" id="KW-1134">Transmembrane beta strand</keyword>
<evidence type="ECO:0000256" key="1">
    <source>
        <dbReference type="ARBA" id="ARBA00004442"/>
    </source>
</evidence>
<dbReference type="PANTHER" id="PTHR30026">
    <property type="entry name" value="OUTER MEMBRANE PROTEIN TOLC"/>
    <property type="match status" value="1"/>
</dbReference>
<dbReference type="GO" id="GO:0015288">
    <property type="term" value="F:porin activity"/>
    <property type="evidence" value="ECO:0007669"/>
    <property type="project" value="TreeGrafter"/>
</dbReference>
<feature type="coiled-coil region" evidence="8">
    <location>
        <begin position="408"/>
        <end position="480"/>
    </location>
</feature>
<proteinExistence type="inferred from homology"/>
<protein>
    <recommendedName>
        <fullName evidence="11">TolC family protein</fullName>
    </recommendedName>
</protein>